<dbReference type="Proteomes" id="UP000037510">
    <property type="component" value="Unassembled WGS sequence"/>
</dbReference>
<gene>
    <name evidence="2" type="ORF">OBRU01_05120</name>
</gene>
<reference evidence="2 3" key="1">
    <citation type="journal article" date="2015" name="Genome Biol. Evol.">
        <title>The genome of winter moth (Operophtera brumata) provides a genomic perspective on sexual dimorphism and phenology.</title>
        <authorList>
            <person name="Derks M.F."/>
            <person name="Smit S."/>
            <person name="Salis L."/>
            <person name="Schijlen E."/>
            <person name="Bossers A."/>
            <person name="Mateman C."/>
            <person name="Pijl A.S."/>
            <person name="de Ridder D."/>
            <person name="Groenen M.A."/>
            <person name="Visser M.E."/>
            <person name="Megens H.J."/>
        </authorList>
    </citation>
    <scope>NUCLEOTIDE SEQUENCE [LARGE SCALE GENOMIC DNA]</scope>
    <source>
        <strain evidence="2">WM2013NL</strain>
        <tissue evidence="2">Head and thorax</tissue>
    </source>
</reference>
<name>A0A0L7LMJ9_OPEBR</name>
<feature type="region of interest" description="Disordered" evidence="1">
    <location>
        <begin position="40"/>
        <end position="69"/>
    </location>
</feature>
<comment type="caution">
    <text evidence="2">The sequence shown here is derived from an EMBL/GenBank/DDBJ whole genome shotgun (WGS) entry which is preliminary data.</text>
</comment>
<evidence type="ECO:0000256" key="1">
    <source>
        <dbReference type="SAM" id="MobiDB-lite"/>
    </source>
</evidence>
<evidence type="ECO:0000313" key="2">
    <source>
        <dbReference type="EMBL" id="KOB76778.1"/>
    </source>
</evidence>
<evidence type="ECO:0000313" key="3">
    <source>
        <dbReference type="Proteomes" id="UP000037510"/>
    </source>
</evidence>
<sequence>MACVLRTSLYVYGGVLEKEEKQFYLNLHKLSEWKTIHEQPSLPDWIGTDSEGWESGSGSDSDSESDDSD</sequence>
<accession>A0A0L7LMJ9</accession>
<feature type="compositionally biased region" description="Low complexity" evidence="1">
    <location>
        <begin position="49"/>
        <end position="60"/>
    </location>
</feature>
<dbReference type="EMBL" id="JTDY01000531">
    <property type="protein sequence ID" value="KOB76778.1"/>
    <property type="molecule type" value="Genomic_DNA"/>
</dbReference>
<proteinExistence type="predicted"/>
<keyword evidence="3" id="KW-1185">Reference proteome</keyword>
<protein>
    <submittedName>
        <fullName evidence="2">Putative kelch repeat protein</fullName>
    </submittedName>
</protein>
<dbReference type="AlphaFoldDB" id="A0A0L7LMJ9"/>
<organism evidence="2 3">
    <name type="scientific">Operophtera brumata</name>
    <name type="common">Winter moth</name>
    <name type="synonym">Phalaena brumata</name>
    <dbReference type="NCBI Taxonomy" id="104452"/>
    <lineage>
        <taxon>Eukaryota</taxon>
        <taxon>Metazoa</taxon>
        <taxon>Ecdysozoa</taxon>
        <taxon>Arthropoda</taxon>
        <taxon>Hexapoda</taxon>
        <taxon>Insecta</taxon>
        <taxon>Pterygota</taxon>
        <taxon>Neoptera</taxon>
        <taxon>Endopterygota</taxon>
        <taxon>Lepidoptera</taxon>
        <taxon>Glossata</taxon>
        <taxon>Ditrysia</taxon>
        <taxon>Geometroidea</taxon>
        <taxon>Geometridae</taxon>
        <taxon>Larentiinae</taxon>
        <taxon>Operophtera</taxon>
    </lineage>
</organism>